<dbReference type="InterPro" id="IPR029058">
    <property type="entry name" value="AB_hydrolase_fold"/>
</dbReference>
<accession>A0A383A671</accession>
<dbReference type="AlphaFoldDB" id="A0A383A671"/>
<gene>
    <name evidence="1" type="ORF">METZ01_LOCUS455589</name>
</gene>
<dbReference type="SUPFAM" id="SSF53474">
    <property type="entry name" value="alpha/beta-Hydrolases"/>
    <property type="match status" value="1"/>
</dbReference>
<protein>
    <submittedName>
        <fullName evidence="1">Uncharacterized protein</fullName>
    </submittedName>
</protein>
<feature type="non-terminal residue" evidence="1">
    <location>
        <position position="249"/>
    </location>
</feature>
<evidence type="ECO:0000313" key="1">
    <source>
        <dbReference type="EMBL" id="SVE02735.1"/>
    </source>
</evidence>
<dbReference type="Gene3D" id="3.40.50.1820">
    <property type="entry name" value="alpha/beta hydrolase"/>
    <property type="match status" value="1"/>
</dbReference>
<sequence>MKKILLILFLFTVGFSTAAYAETGKNMNWCKTDGKTRSPLYLANVNGKIKKVKHKSTDALENPENKIVIIWNYGGGNAQKFNGYCTAMMKNFAGLAGHKIGNKETIFWFNFELKKAGGSGNEPFWKCNDNEWYDDGQIVDQPQDDSSYWKCINAVIPNWNAYIRFQKTVEVVENFIAAGVPPKQIFVSGVSAGGQDAVLMAVHHGDKINAGIPFHPAAWGVAAAGGRRTWYVDQVKSAKRLDILYINSN</sequence>
<name>A0A383A671_9ZZZZ</name>
<dbReference type="EMBL" id="UINC01189168">
    <property type="protein sequence ID" value="SVE02735.1"/>
    <property type="molecule type" value="Genomic_DNA"/>
</dbReference>
<proteinExistence type="predicted"/>
<reference evidence="1" key="1">
    <citation type="submission" date="2018-05" db="EMBL/GenBank/DDBJ databases">
        <authorList>
            <person name="Lanie J.A."/>
            <person name="Ng W.-L."/>
            <person name="Kazmierczak K.M."/>
            <person name="Andrzejewski T.M."/>
            <person name="Davidsen T.M."/>
            <person name="Wayne K.J."/>
            <person name="Tettelin H."/>
            <person name="Glass J.I."/>
            <person name="Rusch D."/>
            <person name="Podicherti R."/>
            <person name="Tsui H.-C.T."/>
            <person name="Winkler M.E."/>
        </authorList>
    </citation>
    <scope>NUCLEOTIDE SEQUENCE</scope>
</reference>
<organism evidence="1">
    <name type="scientific">marine metagenome</name>
    <dbReference type="NCBI Taxonomy" id="408172"/>
    <lineage>
        <taxon>unclassified sequences</taxon>
        <taxon>metagenomes</taxon>
        <taxon>ecological metagenomes</taxon>
    </lineage>
</organism>